<reference evidence="5 6" key="1">
    <citation type="submission" date="2016-01" db="EMBL/GenBank/DDBJ databases">
        <title>The new phylogeny of the genus Mycobacterium.</title>
        <authorList>
            <person name="Tarcisio F."/>
            <person name="Conor M."/>
            <person name="Antonella G."/>
            <person name="Elisabetta G."/>
            <person name="Giulia F.S."/>
            <person name="Sara T."/>
            <person name="Anna F."/>
            <person name="Clotilde B."/>
            <person name="Roberto B."/>
            <person name="Veronica D.S."/>
            <person name="Fabio R."/>
            <person name="Monica P."/>
            <person name="Olivier J."/>
            <person name="Enrico T."/>
            <person name="Nicola S."/>
        </authorList>
    </citation>
    <scope>NUCLEOTIDE SEQUENCE [LARGE SCALE GENOMIC DNA]</scope>
    <source>
        <strain evidence="5 6">DSM 45176</strain>
    </source>
</reference>
<dbReference type="Proteomes" id="UP000193087">
    <property type="component" value="Unassembled WGS sequence"/>
</dbReference>
<dbReference type="InterPro" id="IPR000030">
    <property type="entry name" value="PPE_dom"/>
</dbReference>
<dbReference type="EMBL" id="LQPQ01000032">
    <property type="protein sequence ID" value="ORW84981.1"/>
    <property type="molecule type" value="Genomic_DNA"/>
</dbReference>
<dbReference type="InterPro" id="IPR043641">
    <property type="entry name" value="PPE-PPW_C"/>
</dbReference>
<evidence type="ECO:0000259" key="4">
    <source>
        <dbReference type="Pfam" id="PF18878"/>
    </source>
</evidence>
<proteinExistence type="inferred from homology"/>
<evidence type="ECO:0000313" key="6">
    <source>
        <dbReference type="Proteomes" id="UP000193087"/>
    </source>
</evidence>
<keyword evidence="2" id="KW-0472">Membrane</keyword>
<evidence type="ECO:0000256" key="2">
    <source>
        <dbReference type="SAM" id="Phobius"/>
    </source>
</evidence>
<name>A0A1X2DA60_9MYCO</name>
<dbReference type="PANTHER" id="PTHR46766:SF1">
    <property type="entry name" value="GLUTAMINE-RICH PROTEIN 2"/>
    <property type="match status" value="1"/>
</dbReference>
<sequence>MTAPVWIASPPEVHSALLSSGPGTGSLLAAGAAWASASIEYASVAEELTAVLAAVQAGAWQGPSAECYEAAHVPYVAWLIQASADTAALAAQHEAVAAAHVSALAAMPTLAELAANHVTHGVLVATNFFGINAIPIAVNEADYVRMWIQAAATMSVYEVVSGTAVASAPHATPAPVLVKPGAGAVGNIAATVAQTLTPFPWLQIELFLEGVFLLYQQYLYALISELPAVSLVGLQLLLDLLSLNPIGFMITLMANAQLLIDFGYNVAVVLGGLFYAVAGVTQIIVHWILGNFSGVVPALVGAMAVTGGVLTPGVGAIADAAAVAGMANVAGVGVAPVVAVAVSSVAPSGLGASGVVSHARLASAVEPSSVGTSGSVLASGRGAGTLGFAGTAGNEMGAQPSGLTLLRGDELTGGPRVPMLPSTWDPGLVGAVT</sequence>
<dbReference type="InterPro" id="IPR038332">
    <property type="entry name" value="PPE_sf"/>
</dbReference>
<accession>A0A1X2DA60</accession>
<dbReference type="Pfam" id="PF00823">
    <property type="entry name" value="PPE"/>
    <property type="match status" value="1"/>
</dbReference>
<keyword evidence="2" id="KW-0812">Transmembrane</keyword>
<protein>
    <submittedName>
        <fullName evidence="5">Uncharacterized protein</fullName>
    </submittedName>
</protein>
<evidence type="ECO:0000259" key="3">
    <source>
        <dbReference type="Pfam" id="PF00823"/>
    </source>
</evidence>
<dbReference type="STRING" id="486698.AWC22_12225"/>
<dbReference type="Gene3D" id="1.20.1260.20">
    <property type="entry name" value="PPE superfamily"/>
    <property type="match status" value="1"/>
</dbReference>
<evidence type="ECO:0000313" key="5">
    <source>
        <dbReference type="EMBL" id="ORW84981.1"/>
    </source>
</evidence>
<dbReference type="AlphaFoldDB" id="A0A1X2DA60"/>
<comment type="caution">
    <text evidence="5">The sequence shown here is derived from an EMBL/GenBank/DDBJ whole genome shotgun (WGS) entry which is preliminary data.</text>
</comment>
<feature type="transmembrane region" description="Helical" evidence="2">
    <location>
        <begin position="218"/>
        <end position="241"/>
    </location>
</feature>
<gene>
    <name evidence="5" type="ORF">AWC22_12225</name>
</gene>
<dbReference type="PANTHER" id="PTHR46766">
    <property type="entry name" value="GLUTAMINE-RICH PROTEIN 2"/>
    <property type="match status" value="1"/>
</dbReference>
<comment type="similarity">
    <text evidence="1">Belongs to the mycobacterial PPE family.</text>
</comment>
<feature type="transmembrane region" description="Helical" evidence="2">
    <location>
        <begin position="295"/>
        <end position="318"/>
    </location>
</feature>
<dbReference type="GO" id="GO:0052572">
    <property type="term" value="P:response to host immune response"/>
    <property type="evidence" value="ECO:0007669"/>
    <property type="project" value="TreeGrafter"/>
</dbReference>
<dbReference type="OrthoDB" id="4753487at2"/>
<dbReference type="GeneID" id="93493760"/>
<feature type="domain" description="PPE" evidence="3">
    <location>
        <begin position="6"/>
        <end position="168"/>
    </location>
</feature>
<dbReference type="RefSeq" id="WP_085249276.1">
    <property type="nucleotide sequence ID" value="NZ_CAJMWI010000001.1"/>
</dbReference>
<keyword evidence="6" id="KW-1185">Reference proteome</keyword>
<feature type="transmembrane region" description="Helical" evidence="2">
    <location>
        <begin position="262"/>
        <end position="289"/>
    </location>
</feature>
<organism evidence="5 6">
    <name type="scientific">Mycobacterium riyadhense</name>
    <dbReference type="NCBI Taxonomy" id="486698"/>
    <lineage>
        <taxon>Bacteria</taxon>
        <taxon>Bacillati</taxon>
        <taxon>Actinomycetota</taxon>
        <taxon>Actinomycetes</taxon>
        <taxon>Mycobacteriales</taxon>
        <taxon>Mycobacteriaceae</taxon>
        <taxon>Mycobacterium</taxon>
    </lineage>
</organism>
<keyword evidence="2" id="KW-1133">Transmembrane helix</keyword>
<evidence type="ECO:0000256" key="1">
    <source>
        <dbReference type="ARBA" id="ARBA00010652"/>
    </source>
</evidence>
<dbReference type="Pfam" id="PF18878">
    <property type="entry name" value="PPE-PPW"/>
    <property type="match status" value="1"/>
</dbReference>
<feature type="domain" description="PPE-PPW subfamily C-terminal" evidence="4">
    <location>
        <begin position="378"/>
        <end position="424"/>
    </location>
</feature>
<dbReference type="SUPFAM" id="SSF140459">
    <property type="entry name" value="PE/PPE dimer-like"/>
    <property type="match status" value="1"/>
</dbReference>